<evidence type="ECO:0000313" key="2">
    <source>
        <dbReference type="Proteomes" id="UP001152795"/>
    </source>
</evidence>
<dbReference type="InterPro" id="IPR038717">
    <property type="entry name" value="Tc1-like_DDE_dom"/>
</dbReference>
<dbReference type="OrthoDB" id="10051057at2759"/>
<proteinExistence type="predicted"/>
<accession>A0A6S7IB86</accession>
<evidence type="ECO:0000313" key="1">
    <source>
        <dbReference type="EMBL" id="CAB4003591.1"/>
    </source>
</evidence>
<organism evidence="1 2">
    <name type="scientific">Paramuricea clavata</name>
    <name type="common">Red gorgonian</name>
    <name type="synonym">Violescent sea-whip</name>
    <dbReference type="NCBI Taxonomy" id="317549"/>
    <lineage>
        <taxon>Eukaryota</taxon>
        <taxon>Metazoa</taxon>
        <taxon>Cnidaria</taxon>
        <taxon>Anthozoa</taxon>
        <taxon>Octocorallia</taxon>
        <taxon>Malacalcyonacea</taxon>
        <taxon>Plexauridae</taxon>
        <taxon>Paramuricea</taxon>
    </lineage>
</organism>
<dbReference type="EMBL" id="CACRXK020004672">
    <property type="protein sequence ID" value="CAB4003591.1"/>
    <property type="molecule type" value="Genomic_DNA"/>
</dbReference>
<dbReference type="Proteomes" id="UP001152795">
    <property type="component" value="Unassembled WGS sequence"/>
</dbReference>
<dbReference type="Pfam" id="PF13358">
    <property type="entry name" value="DDE_3"/>
    <property type="match status" value="1"/>
</dbReference>
<dbReference type="AlphaFoldDB" id="A0A6S7IB86"/>
<comment type="caution">
    <text evidence="1">The sequence shown here is derived from an EMBL/GenBank/DDBJ whole genome shotgun (WGS) entry which is preliminary data.</text>
</comment>
<dbReference type="InterPro" id="IPR036397">
    <property type="entry name" value="RNaseH_sf"/>
</dbReference>
<keyword evidence="2" id="KW-1185">Reference proteome</keyword>
<reference evidence="1" key="1">
    <citation type="submission" date="2020-04" db="EMBL/GenBank/DDBJ databases">
        <authorList>
            <person name="Alioto T."/>
            <person name="Alioto T."/>
            <person name="Gomez Garrido J."/>
        </authorList>
    </citation>
    <scope>NUCLEOTIDE SEQUENCE</scope>
    <source>
        <strain evidence="1">A484AB</strain>
    </source>
</reference>
<dbReference type="GO" id="GO:0003676">
    <property type="term" value="F:nucleic acid binding"/>
    <property type="evidence" value="ECO:0007669"/>
    <property type="project" value="InterPro"/>
</dbReference>
<dbReference type="Gene3D" id="3.30.420.10">
    <property type="entry name" value="Ribonuclease H-like superfamily/Ribonuclease H"/>
    <property type="match status" value="1"/>
</dbReference>
<sequence length="331" mass="38682">MSNTSVQRVIKRFDTKNTNTKKLKKSYQGRRKSLTERDERKLKRAIIQLREKSSNFTVMEVVQRSCISPTIATYRTFLRYVKRLGYGFFQSRKKGVLTKKDLKIRRKFARSMATKPQDYWTSDVSFYLDGVSFIYKSNPMSDVLKPKNRVWRKRGEGLLLTTKGSKELAGSKRLHLLVAMAHGHGVICTEPYVKMDGPYFARFIRRHFPILFDITSNNDNTKPKLFVMDNDPSQTSAVARKALKSIKASMQVIPARSPDLNPIENLFHIVRKKIEAEILQKNIIYQSWDEFVERVKFNIWSVSQEYVDKTIASMPRRIKDIVKHKGKRTKY</sequence>
<protein>
    <submittedName>
        <fullName evidence="1">Transposable element Tcb1 transposase</fullName>
    </submittedName>
</protein>
<gene>
    <name evidence="1" type="ORF">PACLA_8A032543</name>
</gene>
<name>A0A6S7IB86_PARCT</name>